<evidence type="ECO:0000313" key="19">
    <source>
        <dbReference type="Proteomes" id="UP000178794"/>
    </source>
</evidence>
<dbReference type="Pfam" id="PF12705">
    <property type="entry name" value="PDDEXK_1"/>
    <property type="match status" value="1"/>
</dbReference>
<keyword evidence="3 15" id="KW-0547">Nucleotide-binding</keyword>
<dbReference type="GO" id="GO:0000725">
    <property type="term" value="P:recombinational repair"/>
    <property type="evidence" value="ECO:0007669"/>
    <property type="project" value="TreeGrafter"/>
</dbReference>
<evidence type="ECO:0000256" key="11">
    <source>
        <dbReference type="ARBA" id="ARBA00023235"/>
    </source>
</evidence>
<evidence type="ECO:0000313" key="18">
    <source>
        <dbReference type="EMBL" id="OGG59490.1"/>
    </source>
</evidence>
<evidence type="ECO:0000256" key="7">
    <source>
        <dbReference type="ARBA" id="ARBA00022839"/>
    </source>
</evidence>
<comment type="catalytic activity">
    <reaction evidence="14">
        <text>ATP + H2O = ADP + phosphate + H(+)</text>
        <dbReference type="Rhea" id="RHEA:13065"/>
        <dbReference type="ChEBI" id="CHEBI:15377"/>
        <dbReference type="ChEBI" id="CHEBI:15378"/>
        <dbReference type="ChEBI" id="CHEBI:30616"/>
        <dbReference type="ChEBI" id="CHEBI:43474"/>
        <dbReference type="ChEBI" id="CHEBI:456216"/>
        <dbReference type="EC" id="5.6.2.4"/>
    </reaction>
</comment>
<dbReference type="PROSITE" id="PS51198">
    <property type="entry name" value="UVRD_HELICASE_ATP_BIND"/>
    <property type="match status" value="1"/>
</dbReference>
<dbReference type="InterPro" id="IPR011335">
    <property type="entry name" value="Restrct_endonuc-II-like"/>
</dbReference>
<evidence type="ECO:0000256" key="5">
    <source>
        <dbReference type="ARBA" id="ARBA00022801"/>
    </source>
</evidence>
<keyword evidence="7" id="KW-0269">Exonuclease</keyword>
<dbReference type="GO" id="GO:0005524">
    <property type="term" value="F:ATP binding"/>
    <property type="evidence" value="ECO:0007669"/>
    <property type="project" value="UniProtKB-UniRule"/>
</dbReference>
<dbReference type="PROSITE" id="PS51217">
    <property type="entry name" value="UVRD_HELICASE_CTER"/>
    <property type="match status" value="1"/>
</dbReference>
<reference evidence="18 19" key="1">
    <citation type="journal article" date="2016" name="Nat. Commun.">
        <title>Thousands of microbial genomes shed light on interconnected biogeochemical processes in an aquifer system.</title>
        <authorList>
            <person name="Anantharaman K."/>
            <person name="Brown C.T."/>
            <person name="Hug L.A."/>
            <person name="Sharon I."/>
            <person name="Castelle C.J."/>
            <person name="Probst A.J."/>
            <person name="Thomas B.C."/>
            <person name="Singh A."/>
            <person name="Wilkins M.J."/>
            <person name="Karaoz U."/>
            <person name="Brodie E.L."/>
            <person name="Williams K.H."/>
            <person name="Hubbard S.S."/>
            <person name="Banfield J.F."/>
        </authorList>
    </citation>
    <scope>NUCLEOTIDE SEQUENCE [LARGE SCALE GENOMIC DNA]</scope>
</reference>
<keyword evidence="4" id="KW-0227">DNA damage</keyword>
<dbReference type="Gene3D" id="1.10.10.160">
    <property type="match status" value="1"/>
</dbReference>
<dbReference type="InterPro" id="IPR027417">
    <property type="entry name" value="P-loop_NTPase"/>
</dbReference>
<evidence type="ECO:0000256" key="9">
    <source>
        <dbReference type="ARBA" id="ARBA00023125"/>
    </source>
</evidence>
<evidence type="ECO:0000256" key="6">
    <source>
        <dbReference type="ARBA" id="ARBA00022806"/>
    </source>
</evidence>
<dbReference type="InterPro" id="IPR013986">
    <property type="entry name" value="DExx_box_DNA_helicase_dom_sf"/>
</dbReference>
<dbReference type="EC" id="5.6.2.4" evidence="13"/>
<sequence length="996" mass="112617">MTQKKSGAEDAFLAAYGKLNAAQKEAVDTVEGPVMVIAGPGTGKTQILALRIANILRLTDTKPENILALTFTDAGAHAMRERLSRYIGEAAYHVPVHTFHSFAGDCIHKYPDAYPRIIGGRPASDIEKVSIMEDIINGGQFKLLRPHGDPLYYVKKIPSAIANLKKEYITPDIFSERIAHLESELDDIPQFHEKGAHKGKERGEYRDAVKRVSKLRELLHAYKLYQAVLDEKRLYDFEDMIVETVRALSSDEDMLRDLQETYQYLLADEHQDVNQSQNKILELLAGYHESPNIFVVGDEKQAIYRFQGASLQNFLFFAKHFTGTKEISLTENYRSTQTILDAAHSLVETDDAILAKLRVPLIAAGGLSDGASDAREFDHEDIEDEWVLERVQDALKAGTAPAEIAIIARKNSEVEHYAGLLRRHSIAVRPSAESDILEHPIMHAVEALMRATVKADDARALYEVLHAGYWGIPTSDLVRLFAGQTWAKPLATLMVDEAALRELHIEEPEKIMRIAMLFTEARKREVTDAPHHVVEYLITESGFLAHVVKNDPAESVRVLRRIYDDIEAMVVRDHTATLSAVVQQFAYRREHGLPLVAPFIGNDADAVQVMTAHKSKGLEFEVVIIPHVHDKAWGKPASRDLFKLPFDVQESSEELDGEDDERRLLYVAMTRAKRMLHLSHSRTNREGKLLDPSRFLGQIDAEKLLPITTSELHENFDPAKLFGTPPQGLRIDPQLVRELFLKRGFSVTHLNNYLKDPWYYFYRNLLKIPEPRGTSLLFGEAVHAVLEHAVQAHASGEWPTESEVSQILKRALEKMPITKEEYPRLHERAFEALLPYLDHLKATIGVTSRPELSISTILRTGDESLPEIKLTGNLDRVDYDAEGNIVRVLDYKTGKPKSENEILGNTQNSDGGYHRQLVFYALLIQLHYPDMPLPKAFTLSFVERKERAQEITEYTFAITQDDIDTLKTEIIRVAKEIVTGAFFDTPPLDPLLIPYR</sequence>
<dbReference type="PANTHER" id="PTHR11070">
    <property type="entry name" value="UVRD / RECB / PCRA DNA HELICASE FAMILY MEMBER"/>
    <property type="match status" value="1"/>
</dbReference>
<accession>A0A1F6DDU0</accession>
<dbReference type="Pfam" id="PF00580">
    <property type="entry name" value="UvrD-helicase"/>
    <property type="match status" value="1"/>
</dbReference>
<evidence type="ECO:0000256" key="2">
    <source>
        <dbReference type="ARBA" id="ARBA00022722"/>
    </source>
</evidence>
<feature type="domain" description="UvrD-like helicase C-terminal" evidence="17">
    <location>
        <begin position="337"/>
        <end position="617"/>
    </location>
</feature>
<dbReference type="CDD" id="cd17932">
    <property type="entry name" value="DEXQc_UvrD"/>
    <property type="match status" value="1"/>
</dbReference>
<dbReference type="InterPro" id="IPR011604">
    <property type="entry name" value="PDDEXK-like_dom_sf"/>
</dbReference>
<dbReference type="GO" id="GO:0003677">
    <property type="term" value="F:DNA binding"/>
    <property type="evidence" value="ECO:0007669"/>
    <property type="project" value="UniProtKB-KW"/>
</dbReference>
<keyword evidence="2" id="KW-0540">Nuclease</keyword>
<keyword evidence="10" id="KW-0234">DNA repair</keyword>
<evidence type="ECO:0000256" key="1">
    <source>
        <dbReference type="ARBA" id="ARBA00009922"/>
    </source>
</evidence>
<evidence type="ECO:0000256" key="10">
    <source>
        <dbReference type="ARBA" id="ARBA00023204"/>
    </source>
</evidence>
<dbReference type="Gene3D" id="3.90.320.10">
    <property type="match status" value="1"/>
</dbReference>
<evidence type="ECO:0000256" key="13">
    <source>
        <dbReference type="ARBA" id="ARBA00034808"/>
    </source>
</evidence>
<dbReference type="Gene3D" id="3.40.50.300">
    <property type="entry name" value="P-loop containing nucleotide triphosphate hydrolases"/>
    <property type="match status" value="2"/>
</dbReference>
<feature type="binding site" evidence="15">
    <location>
        <begin position="38"/>
        <end position="45"/>
    </location>
    <ligand>
        <name>ATP</name>
        <dbReference type="ChEBI" id="CHEBI:30616"/>
    </ligand>
</feature>
<organism evidence="18 19">
    <name type="scientific">Candidatus Kaiserbacteria bacterium RIFCSPHIGHO2_02_FULL_50_50</name>
    <dbReference type="NCBI Taxonomy" id="1798492"/>
    <lineage>
        <taxon>Bacteria</taxon>
        <taxon>Candidatus Kaiseribacteriota</taxon>
    </lineage>
</organism>
<dbReference type="EMBL" id="MFLF01000015">
    <property type="protein sequence ID" value="OGG59490.1"/>
    <property type="molecule type" value="Genomic_DNA"/>
</dbReference>
<proteinExistence type="inferred from homology"/>
<dbReference type="Proteomes" id="UP000178794">
    <property type="component" value="Unassembled WGS sequence"/>
</dbReference>
<evidence type="ECO:0000256" key="8">
    <source>
        <dbReference type="ARBA" id="ARBA00022840"/>
    </source>
</evidence>
<keyword evidence="11" id="KW-0413">Isomerase</keyword>
<dbReference type="AlphaFoldDB" id="A0A1F6DDU0"/>
<dbReference type="PANTHER" id="PTHR11070:SF2">
    <property type="entry name" value="ATP-DEPENDENT DNA HELICASE SRS2"/>
    <property type="match status" value="1"/>
</dbReference>
<dbReference type="SUPFAM" id="SSF52540">
    <property type="entry name" value="P-loop containing nucleoside triphosphate hydrolases"/>
    <property type="match status" value="1"/>
</dbReference>
<keyword evidence="6 15" id="KW-0347">Helicase</keyword>
<evidence type="ECO:0000256" key="12">
    <source>
        <dbReference type="ARBA" id="ARBA00034617"/>
    </source>
</evidence>
<dbReference type="GO" id="GO:0004527">
    <property type="term" value="F:exonuclease activity"/>
    <property type="evidence" value="ECO:0007669"/>
    <property type="project" value="UniProtKB-KW"/>
</dbReference>
<dbReference type="Gene3D" id="1.10.486.10">
    <property type="entry name" value="PCRA, domain 4"/>
    <property type="match status" value="1"/>
</dbReference>
<dbReference type="Pfam" id="PF13361">
    <property type="entry name" value="UvrD_C"/>
    <property type="match status" value="1"/>
</dbReference>
<evidence type="ECO:0000259" key="16">
    <source>
        <dbReference type="PROSITE" id="PS51198"/>
    </source>
</evidence>
<dbReference type="InterPro" id="IPR000212">
    <property type="entry name" value="DNA_helicase_UvrD/REP"/>
</dbReference>
<dbReference type="InterPro" id="IPR014017">
    <property type="entry name" value="DNA_helicase_UvrD-like_C"/>
</dbReference>
<keyword evidence="5 15" id="KW-0378">Hydrolase</keyword>
<dbReference type="STRING" id="1798492.A3C89_04305"/>
<evidence type="ECO:0000256" key="15">
    <source>
        <dbReference type="PROSITE-ProRule" id="PRU00560"/>
    </source>
</evidence>
<name>A0A1F6DDU0_9BACT</name>
<feature type="domain" description="UvrD-like helicase ATP-binding" evidence="16">
    <location>
        <begin position="17"/>
        <end position="336"/>
    </location>
</feature>
<dbReference type="GO" id="GO:0043138">
    <property type="term" value="F:3'-5' DNA helicase activity"/>
    <property type="evidence" value="ECO:0007669"/>
    <property type="project" value="UniProtKB-EC"/>
</dbReference>
<evidence type="ECO:0000256" key="14">
    <source>
        <dbReference type="ARBA" id="ARBA00048988"/>
    </source>
</evidence>
<evidence type="ECO:0000259" key="17">
    <source>
        <dbReference type="PROSITE" id="PS51217"/>
    </source>
</evidence>
<keyword evidence="8 15" id="KW-0067">ATP-binding</keyword>
<protein>
    <recommendedName>
        <fullName evidence="13">DNA 3'-5' helicase</fullName>
        <ecNumber evidence="13">5.6.2.4</ecNumber>
    </recommendedName>
</protein>
<dbReference type="InterPro" id="IPR014016">
    <property type="entry name" value="UvrD-like_ATP-bd"/>
</dbReference>
<gene>
    <name evidence="18" type="ORF">A3C89_04305</name>
</gene>
<evidence type="ECO:0000256" key="3">
    <source>
        <dbReference type="ARBA" id="ARBA00022741"/>
    </source>
</evidence>
<evidence type="ECO:0000256" key="4">
    <source>
        <dbReference type="ARBA" id="ARBA00022763"/>
    </source>
</evidence>
<dbReference type="InterPro" id="IPR038726">
    <property type="entry name" value="PDDEXK_AddAB-type"/>
</dbReference>
<keyword evidence="9" id="KW-0238">DNA-binding</keyword>
<comment type="caution">
    <text evidence="18">The sequence shown here is derived from an EMBL/GenBank/DDBJ whole genome shotgun (WGS) entry which is preliminary data.</text>
</comment>
<dbReference type="SUPFAM" id="SSF52980">
    <property type="entry name" value="Restriction endonuclease-like"/>
    <property type="match status" value="1"/>
</dbReference>
<comment type="similarity">
    <text evidence="1">Belongs to the helicase family. UvrD subfamily.</text>
</comment>
<comment type="catalytic activity">
    <reaction evidence="12">
        <text>Couples ATP hydrolysis with the unwinding of duplex DNA by translocating in the 3'-5' direction.</text>
        <dbReference type="EC" id="5.6.2.4"/>
    </reaction>
</comment>